<organism evidence="1 2">
    <name type="scientific">Glossina pallidipes</name>
    <name type="common">Tsetse fly</name>
    <dbReference type="NCBI Taxonomy" id="7398"/>
    <lineage>
        <taxon>Eukaryota</taxon>
        <taxon>Metazoa</taxon>
        <taxon>Ecdysozoa</taxon>
        <taxon>Arthropoda</taxon>
        <taxon>Hexapoda</taxon>
        <taxon>Insecta</taxon>
        <taxon>Pterygota</taxon>
        <taxon>Neoptera</taxon>
        <taxon>Endopterygota</taxon>
        <taxon>Diptera</taxon>
        <taxon>Brachycera</taxon>
        <taxon>Muscomorpha</taxon>
        <taxon>Hippoboscoidea</taxon>
        <taxon>Glossinidae</taxon>
        <taxon>Glossina</taxon>
    </lineage>
</organism>
<accession>A0A1A9ZYV9</accession>
<evidence type="ECO:0000313" key="2">
    <source>
        <dbReference type="Proteomes" id="UP000092445"/>
    </source>
</evidence>
<keyword evidence="2" id="KW-1185">Reference proteome</keyword>
<dbReference type="VEuPathDB" id="VectorBase:GPAI029256"/>
<sequence length="232" mass="25785">MVRIGKLYLMRLNGATKFSRCFGDVIADTTNEGDDAVTGGVVRFFIRCGEGSPCAKCLIGVLIGGSESESELESELDQKHSMHKVSKEYSGSIPLSQDLWSPSAPRSVSIDLEELICEPTERTHGLLAIISSSRQRGELHANLCLLENFSIISSKNFIELARGSGNCLKNIPKISTLRPRDPVGDRFNSFCHITQNVLKISNGLGLPKRRYSIDYLEIKLGWYYLIDITKDR</sequence>
<protein>
    <submittedName>
        <fullName evidence="1">Uncharacterized protein</fullName>
    </submittedName>
</protein>
<reference evidence="2" key="1">
    <citation type="submission" date="2014-03" db="EMBL/GenBank/DDBJ databases">
        <authorList>
            <person name="Aksoy S."/>
            <person name="Warren W."/>
            <person name="Wilson R.K."/>
        </authorList>
    </citation>
    <scope>NUCLEOTIDE SEQUENCE [LARGE SCALE GENOMIC DNA]</scope>
    <source>
        <strain evidence="2">IAEA</strain>
    </source>
</reference>
<reference evidence="1" key="2">
    <citation type="submission" date="2020-05" db="UniProtKB">
        <authorList>
            <consortium name="EnsemblMetazoa"/>
        </authorList>
    </citation>
    <scope>IDENTIFICATION</scope>
    <source>
        <strain evidence="1">IAEA</strain>
    </source>
</reference>
<proteinExistence type="predicted"/>
<dbReference type="AlphaFoldDB" id="A0A1A9ZYV9"/>
<evidence type="ECO:0000313" key="1">
    <source>
        <dbReference type="EnsemblMetazoa" id="GPAI029256-PA"/>
    </source>
</evidence>
<name>A0A1A9ZYV9_GLOPL</name>
<dbReference type="Proteomes" id="UP000092445">
    <property type="component" value="Unassembled WGS sequence"/>
</dbReference>
<dbReference type="EnsemblMetazoa" id="GPAI029256-RA">
    <property type="protein sequence ID" value="GPAI029256-PA"/>
    <property type="gene ID" value="GPAI029256"/>
</dbReference>